<accession>A0A3N6NCQ7</accession>
<evidence type="ECO:0000313" key="3">
    <source>
        <dbReference type="Proteomes" id="UP000272778"/>
    </source>
</evidence>
<dbReference type="AlphaFoldDB" id="A0A3N6NCQ7"/>
<comment type="caution">
    <text evidence="2">The sequence shown here is derived from an EMBL/GenBank/DDBJ whole genome shotgun (WGS) entry which is preliminary data.</text>
</comment>
<dbReference type="Proteomes" id="UP000272778">
    <property type="component" value="Unassembled WGS sequence"/>
</dbReference>
<protein>
    <recommendedName>
        <fullName evidence="4">YXWGXW repeat-containing protein</fullName>
    </recommendedName>
</protein>
<dbReference type="EMBL" id="RQIS01000002">
    <property type="protein sequence ID" value="RQH09111.1"/>
    <property type="molecule type" value="Genomic_DNA"/>
</dbReference>
<feature type="signal peptide" evidence="1">
    <location>
        <begin position="1"/>
        <end position="24"/>
    </location>
</feature>
<sequence length="96" mass="11132">MNRPPLQRVLVAAFAALATSAVLARGITLAPPPPRAEEVPQARAGYVWDPGHWNWVRGRYVWADGRWLEDRPDHHWTPGQWISEGRTWRWEPGKWD</sequence>
<reference evidence="2 3" key="1">
    <citation type="submission" date="2018-11" db="EMBL/GenBank/DDBJ databases">
        <title>Paraburkholderia sp. DHOA04, isolated from soil.</title>
        <authorList>
            <person name="Gao Z.-H."/>
            <person name="Qiu L.-H."/>
            <person name="Fu J.-C."/>
        </authorList>
    </citation>
    <scope>NUCLEOTIDE SEQUENCE [LARGE SCALE GENOMIC DNA]</scope>
    <source>
        <strain evidence="2 3">DHOA04</strain>
    </source>
</reference>
<evidence type="ECO:0000313" key="2">
    <source>
        <dbReference type="EMBL" id="RQH09111.1"/>
    </source>
</evidence>
<dbReference type="RefSeq" id="WP_124149811.1">
    <property type="nucleotide sequence ID" value="NZ_RQIS01000002.1"/>
</dbReference>
<proteinExistence type="predicted"/>
<organism evidence="2 3">
    <name type="scientific">Paraburkholderia dinghuensis</name>
    <dbReference type="NCBI Taxonomy" id="2305225"/>
    <lineage>
        <taxon>Bacteria</taxon>
        <taxon>Pseudomonadati</taxon>
        <taxon>Pseudomonadota</taxon>
        <taxon>Betaproteobacteria</taxon>
        <taxon>Burkholderiales</taxon>
        <taxon>Burkholderiaceae</taxon>
        <taxon>Paraburkholderia</taxon>
    </lineage>
</organism>
<evidence type="ECO:0008006" key="4">
    <source>
        <dbReference type="Google" id="ProtNLM"/>
    </source>
</evidence>
<dbReference type="Pfam" id="PF12779">
    <property type="entry name" value="WXXGXW"/>
    <property type="match status" value="1"/>
</dbReference>
<keyword evidence="3" id="KW-1185">Reference proteome</keyword>
<evidence type="ECO:0000256" key="1">
    <source>
        <dbReference type="SAM" id="SignalP"/>
    </source>
</evidence>
<name>A0A3N6NCQ7_9BURK</name>
<feature type="chain" id="PRO_5018076100" description="YXWGXW repeat-containing protein" evidence="1">
    <location>
        <begin position="25"/>
        <end position="96"/>
    </location>
</feature>
<gene>
    <name evidence="2" type="ORF">D1Y85_04415</name>
</gene>
<keyword evidence="1" id="KW-0732">Signal</keyword>
<dbReference type="InterPro" id="IPR024447">
    <property type="entry name" value="YXWGXW_rpt"/>
</dbReference>
<dbReference type="OrthoDB" id="121499at2"/>